<comment type="caution">
    <text evidence="2">The sequence shown here is derived from an EMBL/GenBank/DDBJ whole genome shotgun (WGS) entry which is preliminary data.</text>
</comment>
<dbReference type="AlphaFoldDB" id="A0A8T2V5M9"/>
<accession>A0A8T2V5M9</accession>
<keyword evidence="3" id="KW-1185">Reference proteome</keyword>
<reference evidence="2" key="1">
    <citation type="submission" date="2021-08" db="EMBL/GenBank/DDBJ databases">
        <title>WGS assembly of Ceratopteris richardii.</title>
        <authorList>
            <person name="Marchant D.B."/>
            <person name="Chen G."/>
            <person name="Jenkins J."/>
            <person name="Shu S."/>
            <person name="Leebens-Mack J."/>
            <person name="Grimwood J."/>
            <person name="Schmutz J."/>
            <person name="Soltis P."/>
            <person name="Soltis D."/>
            <person name="Chen Z.-H."/>
        </authorList>
    </citation>
    <scope>NUCLEOTIDE SEQUENCE</scope>
    <source>
        <strain evidence="2">Whitten #5841</strain>
        <tissue evidence="2">Leaf</tissue>
    </source>
</reference>
<feature type="compositionally biased region" description="Low complexity" evidence="1">
    <location>
        <begin position="397"/>
        <end position="406"/>
    </location>
</feature>
<protein>
    <submittedName>
        <fullName evidence="2">Uncharacterized protein</fullName>
    </submittedName>
</protein>
<evidence type="ECO:0000256" key="1">
    <source>
        <dbReference type="SAM" id="MobiDB-lite"/>
    </source>
</evidence>
<evidence type="ECO:0000313" key="2">
    <source>
        <dbReference type="EMBL" id="KAH7441154.1"/>
    </source>
</evidence>
<gene>
    <name evidence="2" type="ORF">KP509_03G027200</name>
</gene>
<feature type="region of interest" description="Disordered" evidence="1">
    <location>
        <begin position="397"/>
        <end position="424"/>
    </location>
</feature>
<dbReference type="Proteomes" id="UP000825935">
    <property type="component" value="Chromosome 3"/>
</dbReference>
<organism evidence="2 3">
    <name type="scientific">Ceratopteris richardii</name>
    <name type="common">Triangle waterfern</name>
    <dbReference type="NCBI Taxonomy" id="49495"/>
    <lineage>
        <taxon>Eukaryota</taxon>
        <taxon>Viridiplantae</taxon>
        <taxon>Streptophyta</taxon>
        <taxon>Embryophyta</taxon>
        <taxon>Tracheophyta</taxon>
        <taxon>Polypodiopsida</taxon>
        <taxon>Polypodiidae</taxon>
        <taxon>Polypodiales</taxon>
        <taxon>Pteridineae</taxon>
        <taxon>Pteridaceae</taxon>
        <taxon>Parkerioideae</taxon>
        <taxon>Ceratopteris</taxon>
    </lineage>
</organism>
<evidence type="ECO:0000313" key="3">
    <source>
        <dbReference type="Proteomes" id="UP000825935"/>
    </source>
</evidence>
<proteinExistence type="predicted"/>
<dbReference type="OMA" id="ANEVEMH"/>
<sequence length="437" mass="50473">MAYYHPRKPFGNEDVIYKAREYEKTLRERLRFVDQYQGLMRYAEFEQWNGPRLNQRSLAERLEAIRAQREHALAMRRQKLMALLSDEEALLQHEIRTGNMNLAERRTWLLSQDLALSSKKHNTNQGAQPPESSFQTTLSEEYDDIYLHNSKLAVRQAETEIEKQKRNEATRKIMHVPEGYDKLPAVDILRDHLYMLEQLRDQEKAAVEEDMINMNRRWLEEEKTLKLKQLDRRNQQSSEAHDALLCNTASDTVDSLTREKYDDHIISMAREKESEEEKQVEELREAQRREAFAYVSQLHAAAERQRLEDQELEANIRAHMNHQADAHAPAGCSSAGAASARSPVITNSLDTSRQSDAQQLSKRAVVDALESERRRCHAAVVMAQEGKRMQAVQAAAAAAAGSSSASNDRRPKLTQEHGMELPYPEPYYGRKAVKWYE</sequence>
<dbReference type="OrthoDB" id="10511533at2759"/>
<name>A0A8T2V5M9_CERRI</name>
<feature type="compositionally biased region" description="Basic and acidic residues" evidence="1">
    <location>
        <begin position="407"/>
        <end position="419"/>
    </location>
</feature>
<dbReference type="EMBL" id="CM035408">
    <property type="protein sequence ID" value="KAH7441154.1"/>
    <property type="molecule type" value="Genomic_DNA"/>
</dbReference>